<feature type="region of interest" description="Disordered" evidence="1">
    <location>
        <begin position="50"/>
        <end position="73"/>
    </location>
</feature>
<gene>
    <name evidence="2" type="primary">yihQ_3</name>
    <name evidence="2" type="ORF">NCTC7307_05509</name>
</gene>
<feature type="compositionally biased region" description="Low complexity" evidence="1">
    <location>
        <begin position="50"/>
        <end position="63"/>
    </location>
</feature>
<keyword evidence="3" id="KW-1185">Reference proteome</keyword>
<keyword evidence="2" id="KW-0378">Hydrolase</keyword>
<dbReference type="InterPro" id="IPR013780">
    <property type="entry name" value="Glyco_hydro_b"/>
</dbReference>
<evidence type="ECO:0000313" key="3">
    <source>
        <dbReference type="Proteomes" id="UP000248731"/>
    </source>
</evidence>
<dbReference type="EMBL" id="LS483466">
    <property type="protein sequence ID" value="SQI28074.1"/>
    <property type="molecule type" value="Genomic_DNA"/>
</dbReference>
<protein>
    <submittedName>
        <fullName evidence="2">Glycosyl hydrolase</fullName>
    </submittedName>
</protein>
<evidence type="ECO:0000256" key="1">
    <source>
        <dbReference type="SAM" id="MobiDB-lite"/>
    </source>
</evidence>
<dbReference type="Proteomes" id="UP000248731">
    <property type="component" value="Chromosome 1"/>
</dbReference>
<name>A0A2X4WVK9_SALER</name>
<proteinExistence type="predicted"/>
<accession>A0A2X4WVK9</accession>
<dbReference type="AlphaFoldDB" id="A0A2X4WVK9"/>
<sequence>MTTVFTTLKPYLKQAVAQNAATGLPVMRPLFLHYENDAATYTLKISVPAGPGSAGRAGSRTGTQRLDAVSARG</sequence>
<dbReference type="GO" id="GO:0016787">
    <property type="term" value="F:hydrolase activity"/>
    <property type="evidence" value="ECO:0007669"/>
    <property type="project" value="UniProtKB-KW"/>
</dbReference>
<dbReference type="Gene3D" id="2.60.40.1180">
    <property type="entry name" value="Golgi alpha-mannosidase II"/>
    <property type="match status" value="1"/>
</dbReference>
<organism evidence="2 3">
    <name type="scientific">Salmonella enterica subsp. arizonae</name>
    <dbReference type="NCBI Taxonomy" id="59203"/>
    <lineage>
        <taxon>Bacteria</taxon>
        <taxon>Pseudomonadati</taxon>
        <taxon>Pseudomonadota</taxon>
        <taxon>Gammaproteobacteria</taxon>
        <taxon>Enterobacterales</taxon>
        <taxon>Enterobacteriaceae</taxon>
        <taxon>Salmonella</taxon>
    </lineage>
</organism>
<evidence type="ECO:0000313" key="2">
    <source>
        <dbReference type="EMBL" id="SQI28074.1"/>
    </source>
</evidence>
<reference evidence="2 3" key="1">
    <citation type="submission" date="2018-06" db="EMBL/GenBank/DDBJ databases">
        <authorList>
            <consortium name="Pathogen Informatics"/>
            <person name="Doyle S."/>
        </authorList>
    </citation>
    <scope>NUCLEOTIDE SEQUENCE [LARGE SCALE GENOMIC DNA]</scope>
    <source>
        <strain evidence="2 3">NCTC7307</strain>
    </source>
</reference>